<dbReference type="InterPro" id="IPR020449">
    <property type="entry name" value="Tscrpt_reg_AraC-type_HTH"/>
</dbReference>
<gene>
    <name evidence="6" type="ORF">D7294_17345</name>
</gene>
<reference evidence="6 7" key="1">
    <citation type="journal article" date="2014" name="Int. J. Syst. Evol. Microbiol.">
        <title>Streptomyces hoynatensis sp. nov., isolated from deep marine sediment.</title>
        <authorList>
            <person name="Veyisoglu A."/>
            <person name="Sahin N."/>
        </authorList>
    </citation>
    <scope>NUCLEOTIDE SEQUENCE [LARGE SCALE GENOMIC DNA]</scope>
    <source>
        <strain evidence="6 7">KCTC 29097</strain>
    </source>
</reference>
<dbReference type="RefSeq" id="WP_120680691.1">
    <property type="nucleotide sequence ID" value="NZ_RBAL01000009.1"/>
</dbReference>
<sequence>MNERRKRPGPGPGEAVDSAGEWGLELVPRLGPAVADYPPGSSFGPRTARSHEFVWLLRGSATWTCGALRVPLRPGALLLVRPGMRDALRFDPARPTRHAYVHFRLTGPAAPGREEAAGWPVVKELARREEPMAALCRYLLHLGGARPPSWERHAAHTLRLLLLTFVAGPLPADPPAAALPEPVLAMMAEVGACWADGVARPVPLGRLAAAAGVSVSTLCRTFRARFGLGPVAALERLRLARAEPLLWLSNLPLRAVALQCGFADAYHFSRRFRAVYGVAPSAFRATPPESAAPSPLAAAGLGALEALLPPAGALGGERGKPAAP</sequence>
<dbReference type="Proteomes" id="UP000272474">
    <property type="component" value="Unassembled WGS sequence"/>
</dbReference>
<dbReference type="InterPro" id="IPR014710">
    <property type="entry name" value="RmlC-like_jellyroll"/>
</dbReference>
<evidence type="ECO:0000259" key="5">
    <source>
        <dbReference type="PROSITE" id="PS01124"/>
    </source>
</evidence>
<dbReference type="InterPro" id="IPR018060">
    <property type="entry name" value="HTH_AraC"/>
</dbReference>
<dbReference type="InterPro" id="IPR050204">
    <property type="entry name" value="AraC_XylS_family_regulators"/>
</dbReference>
<dbReference type="SMART" id="SM00342">
    <property type="entry name" value="HTH_ARAC"/>
    <property type="match status" value="1"/>
</dbReference>
<keyword evidence="4" id="KW-0804">Transcription</keyword>
<keyword evidence="2" id="KW-0238">DNA-binding</keyword>
<dbReference type="EMBL" id="RBAL01000009">
    <property type="protein sequence ID" value="RKN40840.1"/>
    <property type="molecule type" value="Genomic_DNA"/>
</dbReference>
<name>A0A3A9YY70_9ACTN</name>
<dbReference type="SUPFAM" id="SSF46689">
    <property type="entry name" value="Homeodomain-like"/>
    <property type="match status" value="1"/>
</dbReference>
<accession>A0A3A9YY70</accession>
<evidence type="ECO:0000256" key="3">
    <source>
        <dbReference type="ARBA" id="ARBA00023159"/>
    </source>
</evidence>
<dbReference type="Gene3D" id="1.10.10.60">
    <property type="entry name" value="Homeodomain-like"/>
    <property type="match status" value="2"/>
</dbReference>
<protein>
    <submittedName>
        <fullName evidence="6">AraC family transcriptional regulator</fullName>
    </submittedName>
</protein>
<proteinExistence type="predicted"/>
<evidence type="ECO:0000256" key="1">
    <source>
        <dbReference type="ARBA" id="ARBA00023015"/>
    </source>
</evidence>
<keyword evidence="3" id="KW-0010">Activator</keyword>
<dbReference type="InterPro" id="IPR009057">
    <property type="entry name" value="Homeodomain-like_sf"/>
</dbReference>
<dbReference type="SUPFAM" id="SSF51215">
    <property type="entry name" value="Regulatory protein AraC"/>
    <property type="match status" value="1"/>
</dbReference>
<dbReference type="PROSITE" id="PS00041">
    <property type="entry name" value="HTH_ARAC_FAMILY_1"/>
    <property type="match status" value="1"/>
</dbReference>
<dbReference type="GO" id="GO:0043565">
    <property type="term" value="F:sequence-specific DNA binding"/>
    <property type="evidence" value="ECO:0007669"/>
    <property type="project" value="InterPro"/>
</dbReference>
<dbReference type="PANTHER" id="PTHR46796">
    <property type="entry name" value="HTH-TYPE TRANSCRIPTIONAL ACTIVATOR RHAS-RELATED"/>
    <property type="match status" value="1"/>
</dbReference>
<dbReference type="Gene3D" id="2.60.120.10">
    <property type="entry name" value="Jelly Rolls"/>
    <property type="match status" value="1"/>
</dbReference>
<dbReference type="Pfam" id="PF12833">
    <property type="entry name" value="HTH_18"/>
    <property type="match status" value="1"/>
</dbReference>
<dbReference type="PRINTS" id="PR00032">
    <property type="entry name" value="HTHARAC"/>
</dbReference>
<dbReference type="GO" id="GO:0003700">
    <property type="term" value="F:DNA-binding transcription factor activity"/>
    <property type="evidence" value="ECO:0007669"/>
    <property type="project" value="InterPro"/>
</dbReference>
<evidence type="ECO:0000256" key="4">
    <source>
        <dbReference type="ARBA" id="ARBA00023163"/>
    </source>
</evidence>
<dbReference type="InterPro" id="IPR018062">
    <property type="entry name" value="HTH_AraC-typ_CS"/>
</dbReference>
<keyword evidence="1" id="KW-0805">Transcription regulation</keyword>
<comment type="caution">
    <text evidence="6">The sequence shown here is derived from an EMBL/GenBank/DDBJ whole genome shotgun (WGS) entry which is preliminary data.</text>
</comment>
<dbReference type="PROSITE" id="PS01124">
    <property type="entry name" value="HTH_ARAC_FAMILY_2"/>
    <property type="match status" value="1"/>
</dbReference>
<evidence type="ECO:0000313" key="6">
    <source>
        <dbReference type="EMBL" id="RKN40840.1"/>
    </source>
</evidence>
<dbReference type="InterPro" id="IPR037923">
    <property type="entry name" value="HTH-like"/>
</dbReference>
<keyword evidence="7" id="KW-1185">Reference proteome</keyword>
<dbReference type="OrthoDB" id="3186094at2"/>
<evidence type="ECO:0000313" key="7">
    <source>
        <dbReference type="Proteomes" id="UP000272474"/>
    </source>
</evidence>
<dbReference type="AlphaFoldDB" id="A0A3A9YY70"/>
<feature type="domain" description="HTH araC/xylS-type" evidence="5">
    <location>
        <begin position="188"/>
        <end position="286"/>
    </location>
</feature>
<evidence type="ECO:0000256" key="2">
    <source>
        <dbReference type="ARBA" id="ARBA00023125"/>
    </source>
</evidence>
<organism evidence="6 7">
    <name type="scientific">Streptomyces hoynatensis</name>
    <dbReference type="NCBI Taxonomy" id="1141874"/>
    <lineage>
        <taxon>Bacteria</taxon>
        <taxon>Bacillati</taxon>
        <taxon>Actinomycetota</taxon>
        <taxon>Actinomycetes</taxon>
        <taxon>Kitasatosporales</taxon>
        <taxon>Streptomycetaceae</taxon>
        <taxon>Streptomyces</taxon>
    </lineage>
</organism>